<dbReference type="InterPro" id="IPR033942">
    <property type="entry name" value="IMPase"/>
</dbReference>
<dbReference type="PANTHER" id="PTHR20854:SF4">
    <property type="entry name" value="INOSITOL-1-MONOPHOSPHATASE-RELATED"/>
    <property type="match status" value="1"/>
</dbReference>
<dbReference type="EMBL" id="CP022188">
    <property type="protein sequence ID" value="AWI81631.1"/>
    <property type="molecule type" value="Genomic_DNA"/>
</dbReference>
<evidence type="ECO:0000256" key="6">
    <source>
        <dbReference type="ARBA" id="ARBA00022842"/>
    </source>
</evidence>
<dbReference type="PANTHER" id="PTHR20854">
    <property type="entry name" value="INOSITOL MONOPHOSPHATASE"/>
    <property type="match status" value="1"/>
</dbReference>
<dbReference type="CDD" id="cd01639">
    <property type="entry name" value="IMPase"/>
    <property type="match status" value="1"/>
</dbReference>
<gene>
    <name evidence="9" type="ORF">CEW87_21085</name>
</gene>
<evidence type="ECO:0000256" key="2">
    <source>
        <dbReference type="ARBA" id="ARBA00001946"/>
    </source>
</evidence>
<evidence type="ECO:0000256" key="5">
    <source>
        <dbReference type="ARBA" id="ARBA00022801"/>
    </source>
</evidence>
<dbReference type="GO" id="GO:0008934">
    <property type="term" value="F:inositol monophosphate 1-phosphatase activity"/>
    <property type="evidence" value="ECO:0007669"/>
    <property type="project" value="InterPro"/>
</dbReference>
<dbReference type="Proteomes" id="UP000244902">
    <property type="component" value="Chromosome"/>
</dbReference>
<dbReference type="InterPro" id="IPR020550">
    <property type="entry name" value="Inositol_monophosphatase_CS"/>
</dbReference>
<organism evidence="9 10">
    <name type="scientific">Parazoarcus communis</name>
    <dbReference type="NCBI Taxonomy" id="41977"/>
    <lineage>
        <taxon>Bacteria</taxon>
        <taxon>Pseudomonadati</taxon>
        <taxon>Pseudomonadota</taxon>
        <taxon>Betaproteobacteria</taxon>
        <taxon>Rhodocyclales</taxon>
        <taxon>Zoogloeaceae</taxon>
        <taxon>Parazoarcus</taxon>
    </lineage>
</organism>
<dbReference type="PRINTS" id="PR00377">
    <property type="entry name" value="IMPHPHTASES"/>
</dbReference>
<dbReference type="AlphaFoldDB" id="A0A2U8H7A0"/>
<dbReference type="GO" id="GO:0007165">
    <property type="term" value="P:signal transduction"/>
    <property type="evidence" value="ECO:0007669"/>
    <property type="project" value="TreeGrafter"/>
</dbReference>
<feature type="binding site" evidence="7">
    <location>
        <position position="75"/>
    </location>
    <ligand>
        <name>Mg(2+)</name>
        <dbReference type="ChEBI" id="CHEBI:18420"/>
        <label>1</label>
        <note>catalytic</note>
    </ligand>
</feature>
<dbReference type="EC" id="3.1.3.25" evidence="8"/>
<evidence type="ECO:0000256" key="3">
    <source>
        <dbReference type="ARBA" id="ARBA00009759"/>
    </source>
</evidence>
<protein>
    <recommendedName>
        <fullName evidence="8">Inositol-1-monophosphatase</fullName>
        <ecNumber evidence="8">3.1.3.25</ecNumber>
    </recommendedName>
</protein>
<comment type="catalytic activity">
    <reaction evidence="1 8">
        <text>a myo-inositol phosphate + H2O = myo-inositol + phosphate</text>
        <dbReference type="Rhea" id="RHEA:24056"/>
        <dbReference type="ChEBI" id="CHEBI:15377"/>
        <dbReference type="ChEBI" id="CHEBI:17268"/>
        <dbReference type="ChEBI" id="CHEBI:43474"/>
        <dbReference type="ChEBI" id="CHEBI:84139"/>
        <dbReference type="EC" id="3.1.3.25"/>
    </reaction>
</comment>
<dbReference type="FunFam" id="3.30.540.10:FF:000003">
    <property type="entry name" value="Inositol-1-monophosphatase"/>
    <property type="match status" value="1"/>
</dbReference>
<evidence type="ECO:0000313" key="10">
    <source>
        <dbReference type="Proteomes" id="UP000244902"/>
    </source>
</evidence>
<dbReference type="GO" id="GO:0006020">
    <property type="term" value="P:inositol metabolic process"/>
    <property type="evidence" value="ECO:0007669"/>
    <property type="project" value="TreeGrafter"/>
</dbReference>
<feature type="binding site" evidence="7">
    <location>
        <position position="91"/>
    </location>
    <ligand>
        <name>Mg(2+)</name>
        <dbReference type="ChEBI" id="CHEBI:18420"/>
        <label>1</label>
        <note>catalytic</note>
    </ligand>
</feature>
<sequence>MSAPSTFDGERLLAVARDAAGAASRIAHQGWLQRDSIEVADKGAGDVVTSIDLAAETAAIGIIRSACPDHAILSEEAGGDGVESDYLWVIDPIDGSVNFAHGLADFAVSVACLHRGQALVGVIVDPVRGDTYSAVRGGGAWRNGSRIHVSSCSELKHALLGTVFPKPGAAAMAGYLPALGAALNTAQGVRRSGSMVLDLARVASGQLDGFWQVGMKAWDLAAGSLMIEEAGGRLDLRGTQNTRPAGSVLDTRSCIVAAPDLLEALARLLDGFDAESSRT</sequence>
<dbReference type="InterPro" id="IPR000760">
    <property type="entry name" value="Inositol_monophosphatase-like"/>
</dbReference>
<feature type="binding site" evidence="7">
    <location>
        <position position="219"/>
    </location>
    <ligand>
        <name>Mg(2+)</name>
        <dbReference type="ChEBI" id="CHEBI:18420"/>
        <label>1</label>
        <note>catalytic</note>
    </ligand>
</feature>
<keyword evidence="5 8" id="KW-0378">Hydrolase</keyword>
<feature type="binding site" evidence="7">
    <location>
        <position position="93"/>
    </location>
    <ligand>
        <name>Mg(2+)</name>
        <dbReference type="ChEBI" id="CHEBI:18420"/>
        <label>2</label>
    </ligand>
</feature>
<dbReference type="GO" id="GO:0046854">
    <property type="term" value="P:phosphatidylinositol phosphate biosynthetic process"/>
    <property type="evidence" value="ECO:0007669"/>
    <property type="project" value="InterPro"/>
</dbReference>
<dbReference type="PRINTS" id="PR01959">
    <property type="entry name" value="SBIMPHPHTASE"/>
</dbReference>
<name>A0A2U8H7A0_9RHOO</name>
<evidence type="ECO:0000256" key="4">
    <source>
        <dbReference type="ARBA" id="ARBA00022723"/>
    </source>
</evidence>
<dbReference type="PROSITE" id="PS00629">
    <property type="entry name" value="IMP_1"/>
    <property type="match status" value="1"/>
</dbReference>
<dbReference type="InterPro" id="IPR020583">
    <property type="entry name" value="Inositol_monoP_metal-BS"/>
</dbReference>
<reference evidence="9 10" key="1">
    <citation type="submission" date="2017-06" db="EMBL/GenBank/DDBJ databases">
        <title>Azoarcus sp. TSNA42 complete genome sequence.</title>
        <authorList>
            <person name="Woo J.-H."/>
            <person name="Kim H.-S."/>
        </authorList>
    </citation>
    <scope>NUCLEOTIDE SEQUENCE [LARGE SCALE GENOMIC DNA]</scope>
    <source>
        <strain evidence="9 10">TSNA42</strain>
    </source>
</reference>
<dbReference type="PROSITE" id="PS00630">
    <property type="entry name" value="IMP_2"/>
    <property type="match status" value="1"/>
</dbReference>
<evidence type="ECO:0000256" key="1">
    <source>
        <dbReference type="ARBA" id="ARBA00001033"/>
    </source>
</evidence>
<feature type="binding site" evidence="7">
    <location>
        <position position="94"/>
    </location>
    <ligand>
        <name>Mg(2+)</name>
        <dbReference type="ChEBI" id="CHEBI:18420"/>
        <label>1</label>
        <note>catalytic</note>
    </ligand>
</feature>
<dbReference type="Gene3D" id="3.30.540.10">
    <property type="entry name" value="Fructose-1,6-Bisphosphatase, subunit A, domain 1"/>
    <property type="match status" value="1"/>
</dbReference>
<dbReference type="Gene3D" id="3.40.190.80">
    <property type="match status" value="1"/>
</dbReference>
<dbReference type="Pfam" id="PF00459">
    <property type="entry name" value="Inositol_P"/>
    <property type="match status" value="1"/>
</dbReference>
<dbReference type="GO" id="GO:0046872">
    <property type="term" value="F:metal ion binding"/>
    <property type="evidence" value="ECO:0007669"/>
    <property type="project" value="UniProtKB-KW"/>
</dbReference>
<keyword evidence="4 7" id="KW-0479">Metal-binding</keyword>
<dbReference type="InterPro" id="IPR022337">
    <property type="entry name" value="Inositol_monophosphatase_SuhB"/>
</dbReference>
<evidence type="ECO:0000313" key="9">
    <source>
        <dbReference type="EMBL" id="AWI81631.1"/>
    </source>
</evidence>
<comment type="cofactor">
    <cofactor evidence="2 7 8">
        <name>Mg(2+)</name>
        <dbReference type="ChEBI" id="CHEBI:18420"/>
    </cofactor>
</comment>
<evidence type="ECO:0000256" key="7">
    <source>
        <dbReference type="PIRSR" id="PIRSR600760-2"/>
    </source>
</evidence>
<comment type="similarity">
    <text evidence="3 8">Belongs to the inositol monophosphatase superfamily.</text>
</comment>
<dbReference type="SUPFAM" id="SSF56655">
    <property type="entry name" value="Carbohydrate phosphatase"/>
    <property type="match status" value="1"/>
</dbReference>
<dbReference type="RefSeq" id="WP_108976189.1">
    <property type="nucleotide sequence ID" value="NZ_CP022188.1"/>
</dbReference>
<keyword evidence="6 7" id="KW-0460">Magnesium</keyword>
<dbReference type="OrthoDB" id="9785695at2"/>
<proteinExistence type="inferred from homology"/>
<accession>A0A2U8H7A0</accession>
<evidence type="ECO:0000256" key="8">
    <source>
        <dbReference type="RuleBase" id="RU364068"/>
    </source>
</evidence>